<protein>
    <submittedName>
        <fullName evidence="1">Uncharacterized protein</fullName>
    </submittedName>
</protein>
<sequence length="76" mass="8294">MKVTPRARRQTGICLTTLAFCTTGVGIERRSLVISGSSSCRSSISALLCLMRLSRVICCRTLFLHRSPTCYGAIDP</sequence>
<reference evidence="1 2" key="1">
    <citation type="submission" date="2019-12" db="EMBL/GenBank/DDBJ databases">
        <title>A genome sequence resource for the geographically widespread anthracnose pathogen Colletotrichum asianum.</title>
        <authorList>
            <person name="Meng Y."/>
        </authorList>
    </citation>
    <scope>NUCLEOTIDE SEQUENCE [LARGE SCALE GENOMIC DNA]</scope>
    <source>
        <strain evidence="1 2">ICMP 18580</strain>
    </source>
</reference>
<name>A0A8H3WQR0_9PEZI</name>
<dbReference type="EMBL" id="WOWK01000002">
    <property type="protein sequence ID" value="KAF0331889.1"/>
    <property type="molecule type" value="Genomic_DNA"/>
</dbReference>
<organism evidence="1 2">
    <name type="scientific">Colletotrichum asianum</name>
    <dbReference type="NCBI Taxonomy" id="702518"/>
    <lineage>
        <taxon>Eukaryota</taxon>
        <taxon>Fungi</taxon>
        <taxon>Dikarya</taxon>
        <taxon>Ascomycota</taxon>
        <taxon>Pezizomycotina</taxon>
        <taxon>Sordariomycetes</taxon>
        <taxon>Hypocreomycetidae</taxon>
        <taxon>Glomerellales</taxon>
        <taxon>Glomerellaceae</taxon>
        <taxon>Colletotrichum</taxon>
        <taxon>Colletotrichum gloeosporioides species complex</taxon>
    </lineage>
</organism>
<dbReference type="Proteomes" id="UP000434172">
    <property type="component" value="Unassembled WGS sequence"/>
</dbReference>
<evidence type="ECO:0000313" key="2">
    <source>
        <dbReference type="Proteomes" id="UP000434172"/>
    </source>
</evidence>
<proteinExistence type="predicted"/>
<keyword evidence="2" id="KW-1185">Reference proteome</keyword>
<comment type="caution">
    <text evidence="1">The sequence shown here is derived from an EMBL/GenBank/DDBJ whole genome shotgun (WGS) entry which is preliminary data.</text>
</comment>
<dbReference type="AlphaFoldDB" id="A0A8H3WQR0"/>
<gene>
    <name evidence="1" type="ORF">GQ607_001009</name>
</gene>
<accession>A0A8H3WQR0</accession>
<evidence type="ECO:0000313" key="1">
    <source>
        <dbReference type="EMBL" id="KAF0331889.1"/>
    </source>
</evidence>